<proteinExistence type="predicted"/>
<keyword evidence="2" id="KW-0479">Metal-binding</keyword>
<protein>
    <submittedName>
        <fullName evidence="6">4Fe-4S ferredoxin</fullName>
    </submittedName>
</protein>
<dbReference type="InterPro" id="IPR050954">
    <property type="entry name" value="ET_IronSulfur_Cluster-Binding"/>
</dbReference>
<dbReference type="OrthoDB" id="9779457at2"/>
<dbReference type="PANTHER" id="PTHR43177:SF3">
    <property type="entry name" value="PROTEIN NRFC HOMOLOG"/>
    <property type="match status" value="1"/>
</dbReference>
<evidence type="ECO:0000256" key="1">
    <source>
        <dbReference type="ARBA" id="ARBA00022485"/>
    </source>
</evidence>
<evidence type="ECO:0000256" key="3">
    <source>
        <dbReference type="ARBA" id="ARBA00023004"/>
    </source>
</evidence>
<dbReference type="AlphaFoldDB" id="A0A135L507"/>
<feature type="domain" description="4Fe-4S ferredoxin-type" evidence="5">
    <location>
        <begin position="4"/>
        <end position="34"/>
    </location>
</feature>
<evidence type="ECO:0000256" key="4">
    <source>
        <dbReference type="ARBA" id="ARBA00023014"/>
    </source>
</evidence>
<evidence type="ECO:0000259" key="5">
    <source>
        <dbReference type="PROSITE" id="PS51379"/>
    </source>
</evidence>
<dbReference type="Proteomes" id="UP000070352">
    <property type="component" value="Unassembled WGS sequence"/>
</dbReference>
<dbReference type="STRING" id="1413211.U473_08830"/>
<keyword evidence="1" id="KW-0004">4Fe-4S</keyword>
<evidence type="ECO:0000313" key="6">
    <source>
        <dbReference type="EMBL" id="KXG44094.1"/>
    </source>
</evidence>
<dbReference type="GO" id="GO:0046872">
    <property type="term" value="F:metal ion binding"/>
    <property type="evidence" value="ECO:0007669"/>
    <property type="project" value="UniProtKB-KW"/>
</dbReference>
<organism evidence="6 7">
    <name type="scientific">Tepidibacillus decaturensis</name>
    <dbReference type="NCBI Taxonomy" id="1413211"/>
    <lineage>
        <taxon>Bacteria</taxon>
        <taxon>Bacillati</taxon>
        <taxon>Bacillota</taxon>
        <taxon>Bacilli</taxon>
        <taxon>Bacillales</taxon>
        <taxon>Bacillaceae</taxon>
        <taxon>Tepidibacillus</taxon>
    </lineage>
</organism>
<feature type="domain" description="4Fe-4S ferredoxin-type" evidence="5">
    <location>
        <begin position="49"/>
        <end position="80"/>
    </location>
</feature>
<name>A0A135L507_9BACI</name>
<evidence type="ECO:0000313" key="7">
    <source>
        <dbReference type="Proteomes" id="UP000070352"/>
    </source>
</evidence>
<dbReference type="Pfam" id="PF13247">
    <property type="entry name" value="Fer4_11"/>
    <property type="match status" value="2"/>
</dbReference>
<comment type="caution">
    <text evidence="6">The sequence shown here is derived from an EMBL/GenBank/DDBJ whole genome shotgun (WGS) entry which is preliminary data.</text>
</comment>
<dbReference type="PROSITE" id="PS00198">
    <property type="entry name" value="4FE4S_FER_1"/>
    <property type="match status" value="1"/>
</dbReference>
<gene>
    <name evidence="6" type="ORF">U473_08830</name>
</gene>
<dbReference type="PROSITE" id="PS51379">
    <property type="entry name" value="4FE4S_FER_2"/>
    <property type="match status" value="3"/>
</dbReference>
<reference evidence="6 7" key="1">
    <citation type="submission" date="2016-02" db="EMBL/GenBank/DDBJ databases">
        <title>Draft Genome for Tepidibacillus decaturensis nov. sp. Strain Z9, an Anaerobic, Moderately Thermophilic and Heterotrophic Bacterium from Deep Subsurface of the Illinois Basin, USA.</title>
        <authorList>
            <person name="Dong Y."/>
            <person name="Chang J.Y."/>
            <person name="Sanford R."/>
            <person name="Fouke B.W."/>
        </authorList>
    </citation>
    <scope>NUCLEOTIDE SEQUENCE [LARGE SCALE GENOMIC DNA]</scope>
    <source>
        <strain evidence="6 7">Z9</strain>
    </source>
</reference>
<dbReference type="GO" id="GO:0051539">
    <property type="term" value="F:4 iron, 4 sulfur cluster binding"/>
    <property type="evidence" value="ECO:0007669"/>
    <property type="project" value="UniProtKB-KW"/>
</dbReference>
<evidence type="ECO:0000256" key="2">
    <source>
        <dbReference type="ARBA" id="ARBA00022723"/>
    </source>
</evidence>
<dbReference type="RefSeq" id="WP_068725403.1">
    <property type="nucleotide sequence ID" value="NZ_LSKU01000001.1"/>
</dbReference>
<dbReference type="EMBL" id="LSKU01000001">
    <property type="protein sequence ID" value="KXG44094.1"/>
    <property type="molecule type" value="Genomic_DNA"/>
</dbReference>
<dbReference type="CDD" id="cd10551">
    <property type="entry name" value="PsrB"/>
    <property type="match status" value="1"/>
</dbReference>
<sequence length="228" mass="25617">MARYAMVIDLHKCAGCSACQISCKNENNVSEGMFWSWHITRTTGTFPNVKYEYVPTLCNHCENAACVKACPTGAMYKDENGLTLHDPDKCIGCKSCMQACPYGVINFNKKEPHEYWRNNEALIKGGTASGKETAEKSGEKIPYYNPDRAKTYEGIRPKGIVEKCTFCDHRLKEGEQPYCVTSCPADARLVGDLDDPNDPIHAMMAKYKVSVLKPEKGTKPKVFYLREY</sequence>
<keyword evidence="3" id="KW-0408">Iron</keyword>
<dbReference type="InterPro" id="IPR017896">
    <property type="entry name" value="4Fe4S_Fe-S-bd"/>
</dbReference>
<dbReference type="SUPFAM" id="SSF54862">
    <property type="entry name" value="4Fe-4S ferredoxins"/>
    <property type="match status" value="1"/>
</dbReference>
<feature type="domain" description="4Fe-4S ferredoxin-type" evidence="5">
    <location>
        <begin position="81"/>
        <end position="110"/>
    </location>
</feature>
<dbReference type="InterPro" id="IPR017900">
    <property type="entry name" value="4Fe4S_Fe_S_CS"/>
</dbReference>
<dbReference type="PANTHER" id="PTHR43177">
    <property type="entry name" value="PROTEIN NRFC"/>
    <property type="match status" value="1"/>
</dbReference>
<dbReference type="Gene3D" id="3.30.70.20">
    <property type="match status" value="2"/>
</dbReference>
<keyword evidence="4" id="KW-0411">Iron-sulfur</keyword>
<dbReference type="Pfam" id="PF12800">
    <property type="entry name" value="Fer4_4"/>
    <property type="match status" value="1"/>
</dbReference>
<keyword evidence="7" id="KW-1185">Reference proteome</keyword>
<accession>A0A135L507</accession>